<protein>
    <submittedName>
        <fullName evidence="2">Uncharacterized protein</fullName>
    </submittedName>
</protein>
<name>A0A660C591_9PSEU</name>
<evidence type="ECO:0000313" key="3">
    <source>
        <dbReference type="Proteomes" id="UP000317303"/>
    </source>
</evidence>
<sequence length="75" mass="7713">MITRTVDGTFRVCLALFLIGGVIVVAAQAFGLLVGNGPLVEAAVEWAGTPTFVLAGAAGLLGFILSYLKGWDTSD</sequence>
<evidence type="ECO:0000313" key="2">
    <source>
        <dbReference type="EMBL" id="TWH18720.1"/>
    </source>
</evidence>
<reference evidence="2 3" key="1">
    <citation type="submission" date="2019-07" db="EMBL/GenBank/DDBJ databases">
        <title>R&amp;d 2014.</title>
        <authorList>
            <person name="Klenk H.-P."/>
        </authorList>
    </citation>
    <scope>NUCLEOTIDE SEQUENCE [LARGE SCALE GENOMIC DNA]</scope>
    <source>
        <strain evidence="2 3">DSM 43194</strain>
    </source>
</reference>
<comment type="caution">
    <text evidence="2">The sequence shown here is derived from an EMBL/GenBank/DDBJ whole genome shotgun (WGS) entry which is preliminary data.</text>
</comment>
<evidence type="ECO:0000256" key="1">
    <source>
        <dbReference type="SAM" id="Phobius"/>
    </source>
</evidence>
<keyword evidence="3" id="KW-1185">Reference proteome</keyword>
<dbReference type="AlphaFoldDB" id="A0A660C591"/>
<dbReference type="Proteomes" id="UP000317303">
    <property type="component" value="Unassembled WGS sequence"/>
</dbReference>
<accession>A0A660C591</accession>
<gene>
    <name evidence="2" type="ORF">JD82_00541</name>
</gene>
<feature type="transmembrane region" description="Helical" evidence="1">
    <location>
        <begin position="12"/>
        <end position="34"/>
    </location>
</feature>
<keyword evidence="1" id="KW-1133">Transmembrane helix</keyword>
<proteinExistence type="predicted"/>
<dbReference type="OrthoDB" id="5195090at2"/>
<keyword evidence="1" id="KW-0812">Transmembrane</keyword>
<dbReference type="RefSeq" id="WP_030532005.1">
    <property type="nucleotide sequence ID" value="NZ_JOIJ01000006.1"/>
</dbReference>
<dbReference type="EMBL" id="VLJV01000001">
    <property type="protein sequence ID" value="TWH18720.1"/>
    <property type="molecule type" value="Genomic_DNA"/>
</dbReference>
<keyword evidence="1" id="KW-0472">Membrane</keyword>
<feature type="transmembrane region" description="Helical" evidence="1">
    <location>
        <begin position="46"/>
        <end position="68"/>
    </location>
</feature>
<organism evidence="2 3">
    <name type="scientific">Prauserella rugosa</name>
    <dbReference type="NCBI Taxonomy" id="43354"/>
    <lineage>
        <taxon>Bacteria</taxon>
        <taxon>Bacillati</taxon>
        <taxon>Actinomycetota</taxon>
        <taxon>Actinomycetes</taxon>
        <taxon>Pseudonocardiales</taxon>
        <taxon>Pseudonocardiaceae</taxon>
        <taxon>Prauserella</taxon>
    </lineage>
</organism>